<comment type="caution">
    <text evidence="3">The sequence shown here is derived from an EMBL/GenBank/DDBJ whole genome shotgun (WGS) entry which is preliminary data.</text>
</comment>
<feature type="transmembrane region" description="Helical" evidence="1">
    <location>
        <begin position="209"/>
        <end position="226"/>
    </location>
</feature>
<keyword evidence="1" id="KW-1133">Transmembrane helix</keyword>
<dbReference type="OrthoDB" id="4966979at2"/>
<feature type="transmembrane region" description="Helical" evidence="1">
    <location>
        <begin position="111"/>
        <end position="130"/>
    </location>
</feature>
<dbReference type="Pfam" id="PF07786">
    <property type="entry name" value="HGSNAT_cat"/>
    <property type="match status" value="1"/>
</dbReference>
<evidence type="ECO:0000313" key="4">
    <source>
        <dbReference type="Proteomes" id="UP000437709"/>
    </source>
</evidence>
<dbReference type="EMBL" id="WHPC01000053">
    <property type="protein sequence ID" value="MPV37883.1"/>
    <property type="molecule type" value="Genomic_DNA"/>
</dbReference>
<feature type="transmembrane region" description="Helical" evidence="1">
    <location>
        <begin position="286"/>
        <end position="305"/>
    </location>
</feature>
<feature type="transmembrane region" description="Helical" evidence="1">
    <location>
        <begin position="238"/>
        <end position="258"/>
    </location>
</feature>
<keyword evidence="1" id="KW-0472">Membrane</keyword>
<proteinExistence type="predicted"/>
<dbReference type="Proteomes" id="UP000437709">
    <property type="component" value="Unassembled WGS sequence"/>
</dbReference>
<reference evidence="3 4" key="1">
    <citation type="submission" date="2019-10" db="EMBL/GenBank/DDBJ databases">
        <title>Georgenia wutianyii sp. nov. and Georgenia yuyongxinii sp. nov. isolated from plateau pika (Ochotona curzoniae) in the Qinghai-Tibet plateau of China.</title>
        <authorList>
            <person name="Tian Z."/>
        </authorList>
    </citation>
    <scope>NUCLEOTIDE SEQUENCE [LARGE SCALE GENOMIC DNA]</scope>
    <source>
        <strain evidence="3 4">JCM 19765</strain>
    </source>
</reference>
<feature type="transmembrane region" description="Helical" evidence="1">
    <location>
        <begin position="355"/>
        <end position="374"/>
    </location>
</feature>
<accession>A0A6N7ELD9</accession>
<name>A0A6N7ELD9_9MICO</name>
<keyword evidence="4" id="KW-1185">Reference proteome</keyword>
<dbReference type="AlphaFoldDB" id="A0A6N7ELD9"/>
<gene>
    <name evidence="3" type="ORF">GB881_12665</name>
</gene>
<protein>
    <submittedName>
        <fullName evidence="3">DUF1624 domain-containing protein</fullName>
    </submittedName>
</protein>
<evidence type="ECO:0000313" key="3">
    <source>
        <dbReference type="EMBL" id="MPV37883.1"/>
    </source>
</evidence>
<feature type="transmembrane region" description="Helical" evidence="1">
    <location>
        <begin position="136"/>
        <end position="153"/>
    </location>
</feature>
<feature type="domain" description="Heparan-alpha-glucosaminide N-acetyltransferase catalytic" evidence="2">
    <location>
        <begin position="38"/>
        <end position="233"/>
    </location>
</feature>
<feature type="transmembrane region" description="Helical" evidence="1">
    <location>
        <begin position="158"/>
        <end position="177"/>
    </location>
</feature>
<sequence>MSLGRARCCRILPINRVPPRAAGAAGVSRPAGRIPPPRLVGIDVARGLAVLGMFVAHLGEDGPGGRHDPEWFVIADGRSSALFALLAGLSLALTSGRQVLPSGATLIRARIAAFVRAGLLLLIGSFLVALGTPVLVILPAYAVLFALAVPFLALRRRWLVLGGVAAAVISPTVIFALTTPTADGRPSVLADLTGMSDPVRLPMDEFVTGPYPALVFLAYVLLGMAVGRSDLSRVRTHAVLVGAGTALAFIGWGTSYLAQDSLGPDATPLASRLVSAAAHDNSSLEVLGNSGTSLVVIGLCLLLTRPTTRRGRTFANGLAPIAATGAMPLTVYSLQIVAIFLLGNDVVWNPRSNAVLIWFIATVLIGSWSWRLLLGRGPLERLLKAAVDTTLASLAPQSRRRGPHPGD</sequence>
<feature type="transmembrane region" description="Helical" evidence="1">
    <location>
        <begin position="317"/>
        <end position="343"/>
    </location>
</feature>
<evidence type="ECO:0000256" key="1">
    <source>
        <dbReference type="SAM" id="Phobius"/>
    </source>
</evidence>
<keyword evidence="1" id="KW-0812">Transmembrane</keyword>
<evidence type="ECO:0000259" key="2">
    <source>
        <dbReference type="Pfam" id="PF07786"/>
    </source>
</evidence>
<organism evidence="3 4">
    <name type="scientific">Georgenia subflava</name>
    <dbReference type="NCBI Taxonomy" id="1622177"/>
    <lineage>
        <taxon>Bacteria</taxon>
        <taxon>Bacillati</taxon>
        <taxon>Actinomycetota</taxon>
        <taxon>Actinomycetes</taxon>
        <taxon>Micrococcales</taxon>
        <taxon>Bogoriellaceae</taxon>
        <taxon>Georgenia</taxon>
    </lineage>
</organism>
<dbReference type="InterPro" id="IPR012429">
    <property type="entry name" value="HGSNAT_cat"/>
</dbReference>